<protein>
    <submittedName>
        <fullName evidence="1">Uncharacterized protein</fullName>
    </submittedName>
</protein>
<dbReference type="EMBL" id="JAAMOB010000022">
    <property type="protein sequence ID" value="KAF4097911.1"/>
    <property type="molecule type" value="Genomic_DNA"/>
</dbReference>
<proteinExistence type="predicted"/>
<reference evidence="1 2" key="1">
    <citation type="submission" date="2020-04" db="EMBL/GenBank/DDBJ databases">
        <title>Chromosome-level genome assembly of a cyprinid fish Onychostoma macrolepis by integration of Nanopore Sequencing, Bionano and Hi-C technology.</title>
        <authorList>
            <person name="Wang D."/>
        </authorList>
    </citation>
    <scope>NUCLEOTIDE SEQUENCE [LARGE SCALE GENOMIC DNA]</scope>
    <source>
        <strain evidence="1">SWU-2019</strain>
        <tissue evidence="1">Muscle</tissue>
    </source>
</reference>
<evidence type="ECO:0000313" key="2">
    <source>
        <dbReference type="Proteomes" id="UP000579812"/>
    </source>
</evidence>
<keyword evidence="2" id="KW-1185">Reference proteome</keyword>
<accession>A0A7J6BT31</accession>
<organism evidence="1 2">
    <name type="scientific">Onychostoma macrolepis</name>
    <dbReference type="NCBI Taxonomy" id="369639"/>
    <lineage>
        <taxon>Eukaryota</taxon>
        <taxon>Metazoa</taxon>
        <taxon>Chordata</taxon>
        <taxon>Craniata</taxon>
        <taxon>Vertebrata</taxon>
        <taxon>Euteleostomi</taxon>
        <taxon>Actinopterygii</taxon>
        <taxon>Neopterygii</taxon>
        <taxon>Teleostei</taxon>
        <taxon>Ostariophysi</taxon>
        <taxon>Cypriniformes</taxon>
        <taxon>Cyprinidae</taxon>
        <taxon>Acrossocheilinae</taxon>
        <taxon>Onychostoma</taxon>
    </lineage>
</organism>
<comment type="caution">
    <text evidence="1">The sequence shown here is derived from an EMBL/GenBank/DDBJ whole genome shotgun (WGS) entry which is preliminary data.</text>
</comment>
<sequence length="132" mass="14583">MEFVKEIVQKAMPSLSNDRMDSLMARLALIGVNGVDDLSFETIEDVDGILPPIQCRRLIQAFRLGDGRFKIAMDQGINDHIISPIVAPSLCFMFYTSNTPKRSTFPGIYPKVLQTSSGQKTMHAITSGTNCT</sequence>
<gene>
    <name evidence="1" type="ORF">G5714_021919</name>
</gene>
<dbReference type="Proteomes" id="UP000579812">
    <property type="component" value="Unassembled WGS sequence"/>
</dbReference>
<dbReference type="AlphaFoldDB" id="A0A7J6BT31"/>
<name>A0A7J6BT31_9TELE</name>
<evidence type="ECO:0000313" key="1">
    <source>
        <dbReference type="EMBL" id="KAF4097911.1"/>
    </source>
</evidence>